<keyword evidence="3" id="KW-1185">Reference proteome</keyword>
<dbReference type="PRINTS" id="PR01550">
    <property type="entry name" value="TOP6AFAMILY"/>
</dbReference>
<proteinExistence type="predicted"/>
<dbReference type="RefSeq" id="XP_004830040.1">
    <property type="nucleotide sequence ID" value="XM_004829983.1"/>
</dbReference>
<gene>
    <name evidence="2" type="ORF">BEWA_032270</name>
</gene>
<dbReference type="KEGG" id="beq:BEWA_032270"/>
<evidence type="ECO:0000259" key="1">
    <source>
        <dbReference type="Pfam" id="PF21180"/>
    </source>
</evidence>
<feature type="domain" description="Topoisomerase 6 subunit A/Spo11 TOPRIM" evidence="1">
    <location>
        <begin position="42"/>
        <end position="215"/>
    </location>
</feature>
<dbReference type="CDD" id="cd00223">
    <property type="entry name" value="TOPRIM_TopoIIB_SPO"/>
    <property type="match status" value="1"/>
</dbReference>
<dbReference type="GO" id="GO:0007131">
    <property type="term" value="P:reciprocal meiotic recombination"/>
    <property type="evidence" value="ECO:0007669"/>
    <property type="project" value="TreeGrafter"/>
</dbReference>
<organism evidence="2 3">
    <name type="scientific">Theileria equi strain WA</name>
    <dbReference type="NCBI Taxonomy" id="1537102"/>
    <lineage>
        <taxon>Eukaryota</taxon>
        <taxon>Sar</taxon>
        <taxon>Alveolata</taxon>
        <taxon>Apicomplexa</taxon>
        <taxon>Aconoidasida</taxon>
        <taxon>Piroplasmida</taxon>
        <taxon>Theileriidae</taxon>
        <taxon>Theileria</taxon>
    </lineage>
</organism>
<dbReference type="SUPFAM" id="SSF56726">
    <property type="entry name" value="DNA topoisomerase IV, alpha subunit"/>
    <property type="match status" value="1"/>
</dbReference>
<dbReference type="OrthoDB" id="5377392at2759"/>
<dbReference type="Gene3D" id="3.40.1360.10">
    <property type="match status" value="1"/>
</dbReference>
<name>L0AZR1_THEEQ</name>
<sequence length="223" mass="25771">MIAGSIEFITGEDRIDVATKYYGVNITYDMLSFKANLKANHVLVVEKYTVFMSLCHSRIWKKLPIILITGCGFPSNNTRKLVEDLSMNSDIEICYLGDYDPHGFLIFLSYAKGSVSTRINSLIPDVHINRRKGNRYKWIGIRASDVEEYGIKKVVDLTKREMRILENLISDPEVAENTLLRHEIEQQRTVQKIEIEALEESTSTGVLFEYVIRKILSREWIEF</sequence>
<dbReference type="EMBL" id="CP001669">
    <property type="protein sequence ID" value="AFZ80374.1"/>
    <property type="molecule type" value="Genomic_DNA"/>
</dbReference>
<dbReference type="Pfam" id="PF21180">
    <property type="entry name" value="TOP6A-Spo11_Toprim"/>
    <property type="match status" value="1"/>
</dbReference>
<protein>
    <recommendedName>
        <fullName evidence="1">Topoisomerase 6 subunit A/Spo11 TOPRIM domain-containing protein</fullName>
    </recommendedName>
</protein>
<dbReference type="InterPro" id="IPR034136">
    <property type="entry name" value="TOPRIM_Topo6A/Spo11"/>
</dbReference>
<dbReference type="InterPro" id="IPR036078">
    <property type="entry name" value="Spo11/TopoVI_A_sf"/>
</dbReference>
<dbReference type="PANTHER" id="PTHR10848:SF0">
    <property type="entry name" value="MEIOTIC RECOMBINATION PROTEIN SPO11"/>
    <property type="match status" value="1"/>
</dbReference>
<dbReference type="GO" id="GO:0000706">
    <property type="term" value="P:meiotic DNA double-strand break processing"/>
    <property type="evidence" value="ECO:0007669"/>
    <property type="project" value="TreeGrafter"/>
</dbReference>
<dbReference type="GO" id="GO:0000228">
    <property type="term" value="C:nuclear chromosome"/>
    <property type="evidence" value="ECO:0007669"/>
    <property type="project" value="TreeGrafter"/>
</dbReference>
<evidence type="ECO:0000313" key="2">
    <source>
        <dbReference type="EMBL" id="AFZ80374.1"/>
    </source>
</evidence>
<dbReference type="Proteomes" id="UP000031512">
    <property type="component" value="Chromosome 1"/>
</dbReference>
<dbReference type="AlphaFoldDB" id="L0AZR1"/>
<evidence type="ECO:0000313" key="3">
    <source>
        <dbReference type="Proteomes" id="UP000031512"/>
    </source>
</evidence>
<dbReference type="VEuPathDB" id="PiroplasmaDB:BEWA_032270"/>
<reference evidence="2 3" key="1">
    <citation type="journal article" date="2012" name="BMC Genomics">
        <title>Comparative genomic analysis and phylogenetic position of Theileria equi.</title>
        <authorList>
            <person name="Kappmeyer L.S."/>
            <person name="Thiagarajan M."/>
            <person name="Herndon D.R."/>
            <person name="Ramsay J.D."/>
            <person name="Caler E."/>
            <person name="Djikeng A."/>
            <person name="Gillespie J.J."/>
            <person name="Lau A.O."/>
            <person name="Roalson E.H."/>
            <person name="Silva J.C."/>
            <person name="Silva M.G."/>
            <person name="Suarez C.E."/>
            <person name="Ueti M.W."/>
            <person name="Nene V.M."/>
            <person name="Mealey R.H."/>
            <person name="Knowles D.P."/>
            <person name="Brayton K.A."/>
        </authorList>
    </citation>
    <scope>NUCLEOTIDE SEQUENCE [LARGE SCALE GENOMIC DNA]</scope>
    <source>
        <strain evidence="2 3">WA</strain>
    </source>
</reference>
<dbReference type="GeneID" id="15806736"/>
<dbReference type="PANTHER" id="PTHR10848">
    <property type="entry name" value="MEIOTIC RECOMBINATION PROTEIN SPO11"/>
    <property type="match status" value="1"/>
</dbReference>
<dbReference type="eggNOG" id="KOG2795">
    <property type="taxonomic scope" value="Eukaryota"/>
</dbReference>
<dbReference type="GO" id="GO:0003918">
    <property type="term" value="F:DNA topoisomerase type II (double strand cut, ATP-hydrolyzing) activity"/>
    <property type="evidence" value="ECO:0007669"/>
    <property type="project" value="InterPro"/>
</dbReference>
<dbReference type="GO" id="GO:0042138">
    <property type="term" value="P:meiotic DNA double-strand break formation"/>
    <property type="evidence" value="ECO:0007669"/>
    <property type="project" value="TreeGrafter"/>
</dbReference>
<dbReference type="GO" id="GO:0003677">
    <property type="term" value="F:DNA binding"/>
    <property type="evidence" value="ECO:0007669"/>
    <property type="project" value="InterPro"/>
</dbReference>
<accession>L0AZR1</accession>
<dbReference type="STRING" id="1537102.L0AZR1"/>
<dbReference type="InterPro" id="IPR002815">
    <property type="entry name" value="Spo11/TopoVI_A"/>
</dbReference>